<organism evidence="1 2">
    <name type="scientific">Mucilaginibacter hurinus</name>
    <dbReference type="NCBI Taxonomy" id="2201324"/>
    <lineage>
        <taxon>Bacteria</taxon>
        <taxon>Pseudomonadati</taxon>
        <taxon>Bacteroidota</taxon>
        <taxon>Sphingobacteriia</taxon>
        <taxon>Sphingobacteriales</taxon>
        <taxon>Sphingobacteriaceae</taxon>
        <taxon>Mucilaginibacter</taxon>
    </lineage>
</organism>
<name>A0A367GU00_9SPHI</name>
<dbReference type="EMBL" id="QGDC01000001">
    <property type="protein sequence ID" value="RCH56859.1"/>
    <property type="molecule type" value="Genomic_DNA"/>
</dbReference>
<dbReference type="AlphaFoldDB" id="A0A367GU00"/>
<reference evidence="1 2" key="1">
    <citation type="submission" date="2018-05" db="EMBL/GenBank/DDBJ databases">
        <title>Mucilaginibacter hurinus sp. nov., isolated from briquette warehouse soil.</title>
        <authorList>
            <person name="Choi L."/>
        </authorList>
    </citation>
    <scope>NUCLEOTIDE SEQUENCE [LARGE SCALE GENOMIC DNA]</scope>
    <source>
        <strain evidence="1 2">ZR32</strain>
    </source>
</reference>
<dbReference type="OrthoDB" id="797990at2"/>
<dbReference type="RefSeq" id="WP_114003756.1">
    <property type="nucleotide sequence ID" value="NZ_QGDC01000001.1"/>
</dbReference>
<keyword evidence="2" id="KW-1185">Reference proteome</keyword>
<evidence type="ECO:0000313" key="2">
    <source>
        <dbReference type="Proteomes" id="UP000253209"/>
    </source>
</evidence>
<proteinExistence type="predicted"/>
<sequence>MKAPFKIEQNGPIVRYLHVHAPAGPRAAGDNNRLLHIYLSLVQTLREGAAANIVIPFTPYVAEVVGSYQRVDLHYELIANDFFGIGVDRGFQRRGEAKNEQMIFSLPDVMSLRSFPEDSFGDNESAISIFINQASRKVDLLRFLRSTNKVRIEGFLREGEKFIHLTCGKQQGYFDAMVIYAYGDILQQITSDIDQKDLGGYL</sequence>
<comment type="caution">
    <text evidence="1">The sequence shown here is derived from an EMBL/GenBank/DDBJ whole genome shotgun (WGS) entry which is preliminary data.</text>
</comment>
<protein>
    <submittedName>
        <fullName evidence="1">Uncharacterized protein</fullName>
    </submittedName>
</protein>
<gene>
    <name evidence="1" type="ORF">DJ568_03110</name>
</gene>
<accession>A0A367GU00</accession>
<evidence type="ECO:0000313" key="1">
    <source>
        <dbReference type="EMBL" id="RCH56859.1"/>
    </source>
</evidence>
<dbReference type="Proteomes" id="UP000253209">
    <property type="component" value="Unassembled WGS sequence"/>
</dbReference>